<dbReference type="InterPro" id="IPR022635">
    <property type="entry name" value="DNA_polIII_beta_C"/>
</dbReference>
<protein>
    <recommendedName>
        <fullName evidence="3 10">Beta sliding clamp</fullName>
    </recommendedName>
</protein>
<name>A0A938X6D9_9FIRM</name>
<dbReference type="PIRSF" id="PIRSF000804">
    <property type="entry name" value="DNA_pol_III_b"/>
    <property type="match status" value="1"/>
</dbReference>
<dbReference type="CDD" id="cd00140">
    <property type="entry name" value="beta_clamp"/>
    <property type="match status" value="1"/>
</dbReference>
<feature type="domain" description="DNA polymerase III beta sliding clamp N-terminal" evidence="11">
    <location>
        <begin position="1"/>
        <end position="119"/>
    </location>
</feature>
<dbReference type="Gene3D" id="3.10.150.10">
    <property type="entry name" value="DNA Polymerase III, subunit A, domain 2"/>
    <property type="match status" value="1"/>
</dbReference>
<evidence type="ECO:0000256" key="6">
    <source>
        <dbReference type="ARBA" id="ARBA00022695"/>
    </source>
</evidence>
<evidence type="ECO:0000256" key="1">
    <source>
        <dbReference type="ARBA" id="ARBA00004496"/>
    </source>
</evidence>
<dbReference type="Gene3D" id="3.70.10.10">
    <property type="match status" value="1"/>
</dbReference>
<keyword evidence="8 10" id="KW-0239">DNA-directed DNA polymerase</keyword>
<comment type="function">
    <text evidence="10">Confers DNA tethering and processivity to DNA polymerases and other proteins. Acts as a clamp, forming a ring around DNA (a reaction catalyzed by the clamp-loading complex) which diffuses in an ATP-independent manner freely and bidirectionally along dsDNA. Initially characterized for its ability to contact the catalytic subunit of DNA polymerase III (Pol III), a complex, multichain enzyme responsible for most of the replicative synthesis in bacteria; Pol III exhibits 3'-5' exonuclease proofreading activity. The beta chain is required for initiation of replication as well as for processivity of DNA replication.</text>
</comment>
<evidence type="ECO:0000256" key="8">
    <source>
        <dbReference type="ARBA" id="ARBA00022932"/>
    </source>
</evidence>
<dbReference type="InterPro" id="IPR022634">
    <property type="entry name" value="DNA_polIII_beta_N"/>
</dbReference>
<comment type="caution">
    <text evidence="14">The sequence shown here is derived from an EMBL/GenBank/DDBJ whole genome shotgun (WGS) entry which is preliminary data.</text>
</comment>
<evidence type="ECO:0000256" key="3">
    <source>
        <dbReference type="ARBA" id="ARBA00021035"/>
    </source>
</evidence>
<dbReference type="SUPFAM" id="SSF55979">
    <property type="entry name" value="DNA clamp"/>
    <property type="match status" value="3"/>
</dbReference>
<comment type="similarity">
    <text evidence="2 10">Belongs to the beta sliding clamp family.</text>
</comment>
<keyword evidence="15" id="KW-1185">Reference proteome</keyword>
<accession>A0A938X6D9</accession>
<reference evidence="14" key="2">
    <citation type="journal article" date="2021" name="Sci. Rep.">
        <title>The distribution of antibiotic resistance genes in chicken gut microbiota commensals.</title>
        <authorList>
            <person name="Juricova H."/>
            <person name="Matiasovicova J."/>
            <person name="Kubasova T."/>
            <person name="Cejkova D."/>
            <person name="Rychlik I."/>
        </authorList>
    </citation>
    <scope>NUCLEOTIDE SEQUENCE</scope>
    <source>
        <strain evidence="14">An559</strain>
    </source>
</reference>
<dbReference type="Pfam" id="PF02768">
    <property type="entry name" value="DNA_pol3_beta_3"/>
    <property type="match status" value="1"/>
</dbReference>
<comment type="subunit">
    <text evidence="10">Forms a ring-shaped head-to-tail homodimer around DNA.</text>
</comment>
<proteinExistence type="inferred from homology"/>
<dbReference type="RefSeq" id="WP_204444254.1">
    <property type="nucleotide sequence ID" value="NZ_JACJKY010000002.1"/>
</dbReference>
<evidence type="ECO:0000256" key="4">
    <source>
        <dbReference type="ARBA" id="ARBA00022490"/>
    </source>
</evidence>
<organism evidence="14 15">
    <name type="scientific">Merdimmobilis hominis</name>
    <dbReference type="NCBI Taxonomy" id="2897707"/>
    <lineage>
        <taxon>Bacteria</taxon>
        <taxon>Bacillati</taxon>
        <taxon>Bacillota</taxon>
        <taxon>Clostridia</taxon>
        <taxon>Eubacteriales</taxon>
        <taxon>Oscillospiraceae</taxon>
        <taxon>Merdimmobilis</taxon>
    </lineage>
</organism>
<sequence length="371" mass="40693">MKFTCEKALLCEAINNVLPAVSSKSTLIALEGILISCKNQELTCTSYNLELGISKTIEVQSSEDGAVILNASLLSNIVNKMPNGMVTITCDEKLLTVISCNEVEFTILGLNAAEFPDMPAVEGDQSFSLPAFLLKSMISKTLFAISQNDQNPVHTGSLFDLNDGILHVVSVDGYRLAMRKEKINLMNQLKFVVPGKTLSEIVKLLSKITGDDDDDQVGVHVSKKHICFSVSGYQVISRLLEGEFINYKNAIPKESLTTVQVETKAFLDSINRASIIINERAKSHIRCSFLDSEIKVFCETALGKISDSVHASCDGPEVVIGFNNRYMADALKACECENICLRMNGPISPIKIEPIDDDSFLYLVLPVRLNS</sequence>
<dbReference type="InterPro" id="IPR046938">
    <property type="entry name" value="DNA_clamp_sf"/>
</dbReference>
<reference evidence="14" key="1">
    <citation type="submission" date="2020-08" db="EMBL/GenBank/DDBJ databases">
        <authorList>
            <person name="Cejkova D."/>
            <person name="Kubasova T."/>
            <person name="Jahodarova E."/>
            <person name="Rychlik I."/>
        </authorList>
    </citation>
    <scope>NUCLEOTIDE SEQUENCE</scope>
    <source>
        <strain evidence="14">An559</strain>
    </source>
</reference>
<dbReference type="EMBL" id="JACJKY010000002">
    <property type="protein sequence ID" value="MBM6919935.1"/>
    <property type="molecule type" value="Genomic_DNA"/>
</dbReference>
<comment type="subcellular location">
    <subcellularLocation>
        <location evidence="1 10">Cytoplasm</location>
    </subcellularLocation>
</comment>
<dbReference type="SMART" id="SM00480">
    <property type="entry name" value="POL3Bc"/>
    <property type="match status" value="1"/>
</dbReference>
<dbReference type="InterPro" id="IPR022637">
    <property type="entry name" value="DNA_polIII_beta_cen"/>
</dbReference>
<keyword evidence="4 10" id="KW-0963">Cytoplasm</keyword>
<evidence type="ECO:0000256" key="2">
    <source>
        <dbReference type="ARBA" id="ARBA00010752"/>
    </source>
</evidence>
<keyword evidence="6 10" id="KW-0548">Nucleotidyltransferase</keyword>
<evidence type="ECO:0000313" key="14">
    <source>
        <dbReference type="EMBL" id="MBM6919935.1"/>
    </source>
</evidence>
<dbReference type="GO" id="GO:0003887">
    <property type="term" value="F:DNA-directed DNA polymerase activity"/>
    <property type="evidence" value="ECO:0007669"/>
    <property type="project" value="UniProtKB-UniRule"/>
</dbReference>
<dbReference type="Pfam" id="PF02767">
    <property type="entry name" value="DNA_pol3_beta_2"/>
    <property type="match status" value="1"/>
</dbReference>
<evidence type="ECO:0000313" key="15">
    <source>
        <dbReference type="Proteomes" id="UP000774750"/>
    </source>
</evidence>
<dbReference type="GO" id="GO:0005737">
    <property type="term" value="C:cytoplasm"/>
    <property type="evidence" value="ECO:0007669"/>
    <property type="project" value="UniProtKB-SubCell"/>
</dbReference>
<dbReference type="GO" id="GO:0006271">
    <property type="term" value="P:DNA strand elongation involved in DNA replication"/>
    <property type="evidence" value="ECO:0007669"/>
    <property type="project" value="TreeGrafter"/>
</dbReference>
<dbReference type="Proteomes" id="UP000774750">
    <property type="component" value="Unassembled WGS sequence"/>
</dbReference>
<evidence type="ECO:0000256" key="7">
    <source>
        <dbReference type="ARBA" id="ARBA00022705"/>
    </source>
</evidence>
<dbReference type="NCBIfam" id="TIGR00663">
    <property type="entry name" value="dnan"/>
    <property type="match status" value="1"/>
</dbReference>
<feature type="domain" description="DNA polymerase III beta sliding clamp central" evidence="12">
    <location>
        <begin position="130"/>
        <end position="244"/>
    </location>
</feature>
<keyword evidence="5 10" id="KW-0808">Transferase</keyword>
<dbReference type="PANTHER" id="PTHR30478">
    <property type="entry name" value="DNA POLYMERASE III SUBUNIT BETA"/>
    <property type="match status" value="1"/>
</dbReference>
<dbReference type="Pfam" id="PF00712">
    <property type="entry name" value="DNA_pol3_beta"/>
    <property type="match status" value="1"/>
</dbReference>
<evidence type="ECO:0000259" key="13">
    <source>
        <dbReference type="Pfam" id="PF02768"/>
    </source>
</evidence>
<dbReference type="GO" id="GO:0009360">
    <property type="term" value="C:DNA polymerase III complex"/>
    <property type="evidence" value="ECO:0007669"/>
    <property type="project" value="InterPro"/>
</dbReference>
<dbReference type="PANTHER" id="PTHR30478:SF0">
    <property type="entry name" value="BETA SLIDING CLAMP"/>
    <property type="match status" value="1"/>
</dbReference>
<gene>
    <name evidence="14" type="primary">dnaN</name>
    <name evidence="14" type="ORF">H6A12_01980</name>
</gene>
<evidence type="ECO:0000259" key="11">
    <source>
        <dbReference type="Pfam" id="PF00712"/>
    </source>
</evidence>
<dbReference type="InterPro" id="IPR001001">
    <property type="entry name" value="DNA_polIII_beta"/>
</dbReference>
<dbReference type="GO" id="GO:0003677">
    <property type="term" value="F:DNA binding"/>
    <property type="evidence" value="ECO:0007669"/>
    <property type="project" value="UniProtKB-UniRule"/>
</dbReference>
<evidence type="ECO:0000259" key="12">
    <source>
        <dbReference type="Pfam" id="PF02767"/>
    </source>
</evidence>
<dbReference type="AlphaFoldDB" id="A0A938X6D9"/>
<evidence type="ECO:0000256" key="5">
    <source>
        <dbReference type="ARBA" id="ARBA00022679"/>
    </source>
</evidence>
<keyword evidence="9" id="KW-0238">DNA-binding</keyword>
<keyword evidence="7 10" id="KW-0235">DNA replication</keyword>
<evidence type="ECO:0000256" key="10">
    <source>
        <dbReference type="PIRNR" id="PIRNR000804"/>
    </source>
</evidence>
<dbReference type="GO" id="GO:0008408">
    <property type="term" value="F:3'-5' exonuclease activity"/>
    <property type="evidence" value="ECO:0007669"/>
    <property type="project" value="InterPro"/>
</dbReference>
<evidence type="ECO:0000256" key="9">
    <source>
        <dbReference type="ARBA" id="ARBA00023125"/>
    </source>
</evidence>
<feature type="domain" description="DNA polymerase III beta sliding clamp C-terminal" evidence="13">
    <location>
        <begin position="249"/>
        <end position="368"/>
    </location>
</feature>